<comment type="caution">
    <text evidence="2">The sequence shown here is derived from an EMBL/GenBank/DDBJ whole genome shotgun (WGS) entry which is preliminary data.</text>
</comment>
<reference evidence="3" key="1">
    <citation type="journal article" date="2019" name="Int. J. Syst. Evol. Microbiol.">
        <title>The Global Catalogue of Microorganisms (GCM) 10K type strain sequencing project: providing services to taxonomists for standard genome sequencing and annotation.</title>
        <authorList>
            <consortium name="The Broad Institute Genomics Platform"/>
            <consortium name="The Broad Institute Genome Sequencing Center for Infectious Disease"/>
            <person name="Wu L."/>
            <person name="Ma J."/>
        </authorList>
    </citation>
    <scope>NUCLEOTIDE SEQUENCE [LARGE SCALE GENOMIC DNA]</scope>
    <source>
        <strain evidence="3">TISTR 1511</strain>
    </source>
</reference>
<accession>A0ABW5RFW5</accession>
<evidence type="ECO:0000313" key="3">
    <source>
        <dbReference type="Proteomes" id="UP001597453"/>
    </source>
</evidence>
<dbReference type="Pfam" id="PF14397">
    <property type="entry name" value="ATPgrasp_ST"/>
    <property type="match status" value="1"/>
</dbReference>
<dbReference type="SUPFAM" id="SSF56059">
    <property type="entry name" value="Glutathione synthetase ATP-binding domain-like"/>
    <property type="match status" value="1"/>
</dbReference>
<dbReference type="EMBL" id="JBHUNF010000001">
    <property type="protein sequence ID" value="MFD2673960.1"/>
    <property type="molecule type" value="Genomic_DNA"/>
</dbReference>
<sequence length="339" mass="37564">MSNPILAKLAFYAERAARLSPANLAAFARQSKPITRKPTPVIIADMLWCSVRHELGFRDYAMWEFASLNARERKTWMTHPKSHLINERYNDEHDRKLFSDKLAFYQRFDDLLGRAWIDARSATDAEFAAFIAEHPQVVVKPFDGHGGAGVAKRDFTDVTDAAALRAELLASNQSLVEACIEQHPELARLHPQSVNTIRIIGFNKGKGDFRLLAAVLRIGCGDAVDNFASGGMYTMLDEHGTALYPGVNKNGEVFATHPLTNEQIAGFQVPHFEEIMTMLEDAASRIPSVPYVGWDVAVTEHGPLIIEGNHNSSVFQAKPSVSGSKIGLLPHYQRQINGA</sequence>
<evidence type="ECO:0000259" key="1">
    <source>
        <dbReference type="Pfam" id="PF14397"/>
    </source>
</evidence>
<gene>
    <name evidence="2" type="ORF">ACFSUQ_01380</name>
</gene>
<dbReference type="RefSeq" id="WP_066054932.1">
    <property type="nucleotide sequence ID" value="NZ_JBHUNF010000001.1"/>
</dbReference>
<dbReference type="InterPro" id="IPR039523">
    <property type="entry name" value="RimK-rel_E_lig_ATP-grasp"/>
</dbReference>
<protein>
    <submittedName>
        <fullName evidence="2">Sugar-transfer associated ATP-grasp domain-containing protein</fullName>
    </submittedName>
</protein>
<evidence type="ECO:0000313" key="2">
    <source>
        <dbReference type="EMBL" id="MFD2673960.1"/>
    </source>
</evidence>
<feature type="domain" description="Alpha-L-glutamate ligase-related protein ATP-grasp" evidence="1">
    <location>
        <begin position="87"/>
        <end position="314"/>
    </location>
</feature>
<dbReference type="Gene3D" id="3.30.1490.20">
    <property type="entry name" value="ATP-grasp fold, A domain"/>
    <property type="match status" value="1"/>
</dbReference>
<proteinExistence type="predicted"/>
<dbReference type="InterPro" id="IPR013815">
    <property type="entry name" value="ATP_grasp_subdomain_1"/>
</dbReference>
<organism evidence="2 3">
    <name type="scientific">Gulosibacter bifidus</name>
    <dbReference type="NCBI Taxonomy" id="272239"/>
    <lineage>
        <taxon>Bacteria</taxon>
        <taxon>Bacillati</taxon>
        <taxon>Actinomycetota</taxon>
        <taxon>Actinomycetes</taxon>
        <taxon>Micrococcales</taxon>
        <taxon>Microbacteriaceae</taxon>
        <taxon>Gulosibacter</taxon>
    </lineage>
</organism>
<dbReference type="Proteomes" id="UP001597453">
    <property type="component" value="Unassembled WGS sequence"/>
</dbReference>
<name>A0ABW5RFW5_9MICO</name>
<keyword evidence="3" id="KW-1185">Reference proteome</keyword>